<dbReference type="Gene3D" id="1.10.10.10">
    <property type="entry name" value="Winged helix-like DNA-binding domain superfamily/Winged helix DNA-binding domain"/>
    <property type="match status" value="1"/>
</dbReference>
<evidence type="ECO:0000313" key="5">
    <source>
        <dbReference type="EMBL" id="MFC5628284.1"/>
    </source>
</evidence>
<dbReference type="InterPro" id="IPR006343">
    <property type="entry name" value="DnaB/C_C"/>
</dbReference>
<reference evidence="6" key="1">
    <citation type="journal article" date="2019" name="Int. J. Syst. Evol. Microbiol.">
        <title>The Global Catalogue of Microorganisms (GCM) 10K type strain sequencing project: providing services to taxonomists for standard genome sequencing and annotation.</title>
        <authorList>
            <consortium name="The Broad Institute Genomics Platform"/>
            <consortium name="The Broad Institute Genome Sequencing Center for Infectious Disease"/>
            <person name="Wu L."/>
            <person name="Ma J."/>
        </authorList>
    </citation>
    <scope>NUCLEOTIDE SEQUENCE [LARGE SCALE GENOMIC DNA]</scope>
    <source>
        <strain evidence="6">CGMCC 1.15790</strain>
    </source>
</reference>
<feature type="compositionally biased region" description="Basic and acidic residues" evidence="2">
    <location>
        <begin position="204"/>
        <end position="217"/>
    </location>
</feature>
<dbReference type="Pfam" id="PF21984">
    <property type="entry name" value="DnaD_N"/>
    <property type="match status" value="1"/>
</dbReference>
<evidence type="ECO:0000259" key="3">
    <source>
        <dbReference type="Pfam" id="PF07261"/>
    </source>
</evidence>
<organism evidence="5 6">
    <name type="scientific">Aliibacillus thermotolerans</name>
    <dbReference type="NCBI Taxonomy" id="1834418"/>
    <lineage>
        <taxon>Bacteria</taxon>
        <taxon>Bacillati</taxon>
        <taxon>Bacillota</taxon>
        <taxon>Bacilli</taxon>
        <taxon>Bacillales</taxon>
        <taxon>Bacillaceae</taxon>
        <taxon>Aliibacillus</taxon>
    </lineage>
</organism>
<feature type="domain" description="DnaD N-terminal" evidence="4">
    <location>
        <begin position="17"/>
        <end position="109"/>
    </location>
</feature>
<protein>
    <submittedName>
        <fullName evidence="5">DnaD domain protein</fullName>
    </submittedName>
</protein>
<sequence length="229" mass="27181">MKRSEVVSLIQYGHTSISNLLFDYYAKLGLNEIEMVILLHIHRFIEDNDPFPTPEEIASRMSISTEECTSRLRSLIQKGYLSMEQNKKDDIVFESYQLDPLYERIVQEVMAPPETTQKEAEGHLYELFEKEFSRPLSPMECETINVWLDQDKYSPELIKEALYETVLSGKLNLRYMDRILFEWHRNGITTAKQAKTHRERFRKKQEVERQEKPKDAIPKYPNINWLDES</sequence>
<name>A0ABW0U7T5_9BACI</name>
<evidence type="ECO:0000259" key="4">
    <source>
        <dbReference type="Pfam" id="PF21984"/>
    </source>
</evidence>
<proteinExistence type="inferred from homology"/>
<accession>A0ABW0U7T5</accession>
<dbReference type="Gene3D" id="1.10.10.630">
    <property type="entry name" value="DnaD domain-like"/>
    <property type="match status" value="1"/>
</dbReference>
<dbReference type="RefSeq" id="WP_270897547.1">
    <property type="nucleotide sequence ID" value="NZ_JBHSPF010000018.1"/>
</dbReference>
<dbReference type="NCBIfam" id="TIGR01446">
    <property type="entry name" value="DnaD_dom"/>
    <property type="match status" value="1"/>
</dbReference>
<dbReference type="Proteomes" id="UP001596143">
    <property type="component" value="Unassembled WGS sequence"/>
</dbReference>
<dbReference type="InterPro" id="IPR036388">
    <property type="entry name" value="WH-like_DNA-bd_sf"/>
</dbReference>
<dbReference type="PANTHER" id="PTHR37293:SF6">
    <property type="entry name" value="DNA REPLICATION PROTEIN DNAD"/>
    <property type="match status" value="1"/>
</dbReference>
<dbReference type="InterPro" id="IPR036390">
    <property type="entry name" value="WH_DNA-bd_sf"/>
</dbReference>
<dbReference type="InterPro" id="IPR053843">
    <property type="entry name" value="DnaD_N"/>
</dbReference>
<feature type="region of interest" description="Disordered" evidence="2">
    <location>
        <begin position="196"/>
        <end position="229"/>
    </location>
</feature>
<keyword evidence="6" id="KW-1185">Reference proteome</keyword>
<evidence type="ECO:0000256" key="1">
    <source>
        <dbReference type="ARBA" id="ARBA00093462"/>
    </source>
</evidence>
<dbReference type="PANTHER" id="PTHR37293">
    <property type="entry name" value="PHAGE REPLICATION PROTEIN-RELATED"/>
    <property type="match status" value="1"/>
</dbReference>
<evidence type="ECO:0000313" key="6">
    <source>
        <dbReference type="Proteomes" id="UP001596143"/>
    </source>
</evidence>
<evidence type="ECO:0000256" key="2">
    <source>
        <dbReference type="SAM" id="MobiDB-lite"/>
    </source>
</evidence>
<feature type="domain" description="DnaB/C C-terminal" evidence="3">
    <location>
        <begin position="125"/>
        <end position="197"/>
    </location>
</feature>
<dbReference type="SUPFAM" id="SSF158499">
    <property type="entry name" value="DnaD domain-like"/>
    <property type="match status" value="1"/>
</dbReference>
<dbReference type="SUPFAM" id="SSF46785">
    <property type="entry name" value="Winged helix' DNA-binding domain"/>
    <property type="match status" value="1"/>
</dbReference>
<dbReference type="InterPro" id="IPR034829">
    <property type="entry name" value="DnaD-like_sf"/>
</dbReference>
<dbReference type="EMBL" id="JBHSPF010000018">
    <property type="protein sequence ID" value="MFC5628284.1"/>
    <property type="molecule type" value="Genomic_DNA"/>
</dbReference>
<comment type="caution">
    <text evidence="5">The sequence shown here is derived from an EMBL/GenBank/DDBJ whole genome shotgun (WGS) entry which is preliminary data.</text>
</comment>
<dbReference type="Pfam" id="PF07261">
    <property type="entry name" value="DnaB_2"/>
    <property type="match status" value="1"/>
</dbReference>
<comment type="similarity">
    <text evidence="1">Belongs to the DnaB/DnaD family.</text>
</comment>
<dbReference type="InterPro" id="IPR053162">
    <property type="entry name" value="DnaD"/>
</dbReference>
<gene>
    <name evidence="5" type="ORF">ACFPTR_05160</name>
</gene>